<feature type="transmembrane region" description="Helical" evidence="7">
    <location>
        <begin position="258"/>
        <end position="278"/>
    </location>
</feature>
<dbReference type="Pfam" id="PF07690">
    <property type="entry name" value="MFS_1"/>
    <property type="match status" value="1"/>
</dbReference>
<keyword evidence="9" id="KW-1185">Reference proteome</keyword>
<dbReference type="PANTHER" id="PTHR23507:SF32">
    <property type="entry name" value="SI:DKEY-5G14.1"/>
    <property type="match status" value="1"/>
</dbReference>
<evidence type="ECO:0000256" key="2">
    <source>
        <dbReference type="ARBA" id="ARBA00022692"/>
    </source>
</evidence>
<gene>
    <name evidence="8" type="ORF">F7725_006615</name>
</gene>
<comment type="subcellular location">
    <subcellularLocation>
        <location evidence="1">Membrane</location>
        <topology evidence="1">Multi-pass membrane protein</topology>
    </subcellularLocation>
</comment>
<evidence type="ECO:0000313" key="9">
    <source>
        <dbReference type="Proteomes" id="UP000518266"/>
    </source>
</evidence>
<accession>A0A7J5XVC8</accession>
<dbReference type="InterPro" id="IPR011701">
    <property type="entry name" value="MFS"/>
</dbReference>
<dbReference type="SUPFAM" id="SSF103473">
    <property type="entry name" value="MFS general substrate transporter"/>
    <property type="match status" value="1"/>
</dbReference>
<feature type="transmembrane region" description="Helical" evidence="7">
    <location>
        <begin position="226"/>
        <end position="246"/>
    </location>
</feature>
<dbReference type="OrthoDB" id="3026777at2759"/>
<proteinExistence type="inferred from homology"/>
<feature type="transmembrane region" description="Helical" evidence="7">
    <location>
        <begin position="350"/>
        <end position="372"/>
    </location>
</feature>
<evidence type="ECO:0000256" key="5">
    <source>
        <dbReference type="ARBA" id="ARBA00038227"/>
    </source>
</evidence>
<feature type="region of interest" description="Disordered" evidence="6">
    <location>
        <begin position="612"/>
        <end position="631"/>
    </location>
</feature>
<reference evidence="8 9" key="1">
    <citation type="submission" date="2020-03" db="EMBL/GenBank/DDBJ databases">
        <title>Dissostichus mawsoni Genome sequencing and assembly.</title>
        <authorList>
            <person name="Park H."/>
        </authorList>
    </citation>
    <scope>NUCLEOTIDE SEQUENCE [LARGE SCALE GENOMIC DNA]</scope>
    <source>
        <strain evidence="8">DM0001</strain>
        <tissue evidence="8">Muscle</tissue>
    </source>
</reference>
<evidence type="ECO:0000313" key="8">
    <source>
        <dbReference type="EMBL" id="KAF3840753.1"/>
    </source>
</evidence>
<dbReference type="AlphaFoldDB" id="A0A7J5XVC8"/>
<dbReference type="EMBL" id="JAAKFY010000020">
    <property type="protein sequence ID" value="KAF3840753.1"/>
    <property type="molecule type" value="Genomic_DNA"/>
</dbReference>
<evidence type="ECO:0000256" key="4">
    <source>
        <dbReference type="ARBA" id="ARBA00023136"/>
    </source>
</evidence>
<dbReference type="PANTHER" id="PTHR23507">
    <property type="entry name" value="ZGC:174356"/>
    <property type="match status" value="1"/>
</dbReference>
<feature type="transmembrane region" description="Helical" evidence="7">
    <location>
        <begin position="571"/>
        <end position="597"/>
    </location>
</feature>
<dbReference type="GO" id="GO:0005765">
    <property type="term" value="C:lysosomal membrane"/>
    <property type="evidence" value="ECO:0007669"/>
    <property type="project" value="TreeGrafter"/>
</dbReference>
<dbReference type="Proteomes" id="UP000518266">
    <property type="component" value="Unassembled WGS sequence"/>
</dbReference>
<organism evidence="8 9">
    <name type="scientific">Dissostichus mawsoni</name>
    <name type="common">Antarctic cod</name>
    <dbReference type="NCBI Taxonomy" id="36200"/>
    <lineage>
        <taxon>Eukaryota</taxon>
        <taxon>Metazoa</taxon>
        <taxon>Chordata</taxon>
        <taxon>Craniata</taxon>
        <taxon>Vertebrata</taxon>
        <taxon>Euteleostomi</taxon>
        <taxon>Actinopterygii</taxon>
        <taxon>Neopterygii</taxon>
        <taxon>Teleostei</taxon>
        <taxon>Neoteleostei</taxon>
        <taxon>Acanthomorphata</taxon>
        <taxon>Eupercaria</taxon>
        <taxon>Perciformes</taxon>
        <taxon>Notothenioidei</taxon>
        <taxon>Nototheniidae</taxon>
        <taxon>Dissostichus</taxon>
    </lineage>
</organism>
<keyword evidence="4 7" id="KW-0472">Membrane</keyword>
<feature type="transmembrane region" description="Helical" evidence="7">
    <location>
        <begin position="453"/>
        <end position="476"/>
    </location>
</feature>
<comment type="similarity">
    <text evidence="5">Belongs to the major facilitator superfamily. SLC46A family.</text>
</comment>
<evidence type="ECO:0000256" key="7">
    <source>
        <dbReference type="SAM" id="Phobius"/>
    </source>
</evidence>
<name>A0A7J5XVC8_DISMA</name>
<evidence type="ECO:0000256" key="3">
    <source>
        <dbReference type="ARBA" id="ARBA00022989"/>
    </source>
</evidence>
<sequence>MGIRRVHIVYLGLAIQSTGARVDLTDGVAVCRPHGPKNLLEPGHQLGFLCQPISSSCFGSIWRNTKEPYRELATCPSSLAPRTLNLVPARSELRREKMHALACLCPADIKSVCVTLKTSESCTFPTELHPVTTTRLWSMESPAHGILVLLKMKGLFLVEPIVALYAFSSFLIYPLVQQYVYRRLWQELTNTTYPVSANASRCAENSSAGSNHSSFHEEVQRQASLFSLYTNLFSAVPSLVVTLMLVAYSDRGGRKITIITPLIGTLIYTLSFLAVSYFELNIYFLIGSSLLSSLFGGLGTFLGGCFAYIADLCEDGSRKTLRMAGVDMMIGLLSGVASISTGYFLKAAGFNWPFLTSALVQCFVILYAIFILEETVKKAPTDAILLDGSPQRSAVKQLIYGIYHMFAGASRRNRTLLVLLILIFTSFSFAYVGGLSLMTLYELNEPLCWTEIMIGYGSALSMSVFLTGFLGVSAFTYCGVPQLVIILMGILSVESGMVLLAFTKTTFMMYIVWAPMFLSIMPFPVIRSMLSKIVSKSEQGALFACLSFLESLTNNISGAVFNSIYAATVAWYPGFVFMLAAVLCAIPLFILGVVAIIGVNVAEEVTKPEPVYSEEEEGLSEDHNDRTAILN</sequence>
<keyword evidence="2 7" id="KW-0812">Transmembrane</keyword>
<feature type="transmembrane region" description="Helical" evidence="7">
    <location>
        <begin position="155"/>
        <end position="176"/>
    </location>
</feature>
<dbReference type="GO" id="GO:0022857">
    <property type="term" value="F:transmembrane transporter activity"/>
    <property type="evidence" value="ECO:0007669"/>
    <property type="project" value="InterPro"/>
</dbReference>
<feature type="compositionally biased region" description="Basic and acidic residues" evidence="6">
    <location>
        <begin position="620"/>
        <end position="631"/>
    </location>
</feature>
<comment type="caution">
    <text evidence="8">The sequence shown here is derived from an EMBL/GenBank/DDBJ whole genome shotgun (WGS) entry which is preliminary data.</text>
</comment>
<feature type="transmembrane region" description="Helical" evidence="7">
    <location>
        <begin position="284"/>
        <end position="309"/>
    </location>
</feature>
<evidence type="ECO:0008006" key="10">
    <source>
        <dbReference type="Google" id="ProtNLM"/>
    </source>
</evidence>
<feature type="transmembrane region" description="Helical" evidence="7">
    <location>
        <begin position="508"/>
        <end position="530"/>
    </location>
</feature>
<feature type="transmembrane region" description="Helical" evidence="7">
    <location>
        <begin position="416"/>
        <end position="441"/>
    </location>
</feature>
<evidence type="ECO:0000256" key="6">
    <source>
        <dbReference type="SAM" id="MobiDB-lite"/>
    </source>
</evidence>
<dbReference type="Gene3D" id="1.20.1250.20">
    <property type="entry name" value="MFS general substrate transporter like domains"/>
    <property type="match status" value="1"/>
</dbReference>
<keyword evidence="3 7" id="KW-1133">Transmembrane helix</keyword>
<feature type="transmembrane region" description="Helical" evidence="7">
    <location>
        <begin position="483"/>
        <end position="502"/>
    </location>
</feature>
<dbReference type="InterPro" id="IPR036259">
    <property type="entry name" value="MFS_trans_sf"/>
</dbReference>
<evidence type="ECO:0000256" key="1">
    <source>
        <dbReference type="ARBA" id="ARBA00004141"/>
    </source>
</evidence>
<feature type="transmembrane region" description="Helical" evidence="7">
    <location>
        <begin position="542"/>
        <end position="565"/>
    </location>
</feature>
<feature type="transmembrane region" description="Helical" evidence="7">
    <location>
        <begin position="321"/>
        <end position="344"/>
    </location>
</feature>
<dbReference type="GO" id="GO:0034486">
    <property type="term" value="P:vacuolar transmembrane transport"/>
    <property type="evidence" value="ECO:0007669"/>
    <property type="project" value="TreeGrafter"/>
</dbReference>
<protein>
    <recommendedName>
        <fullName evidence="10">Solute carrier family 46 member 3</fullName>
    </recommendedName>
</protein>